<dbReference type="PANTHER" id="PTHR47618:SF1">
    <property type="entry name" value="BIFUNCTIONAL OLIGORIBONUCLEASE AND PAP PHOSPHATASE NRNA"/>
    <property type="match status" value="1"/>
</dbReference>
<keyword evidence="4" id="KW-1185">Reference proteome</keyword>
<organism evidence="3 4">
    <name type="scientific">Natronogracilivirga saccharolytica</name>
    <dbReference type="NCBI Taxonomy" id="2812953"/>
    <lineage>
        <taxon>Bacteria</taxon>
        <taxon>Pseudomonadati</taxon>
        <taxon>Balneolota</taxon>
        <taxon>Balneolia</taxon>
        <taxon>Balneolales</taxon>
        <taxon>Cyclonatronaceae</taxon>
        <taxon>Natronogracilivirga</taxon>
    </lineage>
</organism>
<feature type="domain" description="DDH" evidence="1">
    <location>
        <begin position="18"/>
        <end position="159"/>
    </location>
</feature>
<evidence type="ECO:0000313" key="3">
    <source>
        <dbReference type="EMBL" id="MBP3192835.1"/>
    </source>
</evidence>
<dbReference type="Proteomes" id="UP000673975">
    <property type="component" value="Unassembled WGS sequence"/>
</dbReference>
<dbReference type="InterPro" id="IPR001667">
    <property type="entry name" value="DDH_dom"/>
</dbReference>
<accession>A0A8J7RJD6</accession>
<evidence type="ECO:0000259" key="2">
    <source>
        <dbReference type="Pfam" id="PF02272"/>
    </source>
</evidence>
<proteinExistence type="predicted"/>
<dbReference type="InterPro" id="IPR038763">
    <property type="entry name" value="DHH_sf"/>
</dbReference>
<evidence type="ECO:0000313" key="4">
    <source>
        <dbReference type="Proteomes" id="UP000673975"/>
    </source>
</evidence>
<dbReference type="Gene3D" id="3.90.1640.10">
    <property type="entry name" value="inorganic pyrophosphatase (n-terminal core)"/>
    <property type="match status" value="1"/>
</dbReference>
<dbReference type="GO" id="GO:0003676">
    <property type="term" value="F:nucleic acid binding"/>
    <property type="evidence" value="ECO:0007669"/>
    <property type="project" value="InterPro"/>
</dbReference>
<dbReference type="Pfam" id="PF01368">
    <property type="entry name" value="DHH"/>
    <property type="match status" value="1"/>
</dbReference>
<protein>
    <submittedName>
        <fullName evidence="3">Bifunctional oligoribonuclease/PAP phosphatase NrnA</fullName>
    </submittedName>
</protein>
<dbReference type="AlphaFoldDB" id="A0A8J7RJD6"/>
<sequence>MYKTFAQTLASLKKPGLITHISPDGDAIGSQLALYFWFRKQGIEARMFNDDPVPDNLTWLTHQEKITVPEKEKLDECDAFVFIDGNHPSRFGNMSDYFEKTDKPIYLIDHHLDPPENFFAGHCWNPEASSTAYLVFKLFTAVDRSLINKEVAEALYTGIVTDTGSFRFDSVTAETHSAISEIISLGKIKPSDVYEQIYDSKSLSQYHLLGLTLNNISLYCNDRLAVTYVTEKMLRDTGCSQDDIEGFVNYALSINGVWVSLLLYEREDRYKISFRGKSRIDLNKVARDFQGGGHFNAAGGWHGGPLDKSIDDLIDYFSPLIRDKENPEN</sequence>
<dbReference type="SUPFAM" id="SSF64182">
    <property type="entry name" value="DHH phosphoesterases"/>
    <property type="match status" value="1"/>
</dbReference>
<dbReference type="EMBL" id="JAFIDN010000006">
    <property type="protein sequence ID" value="MBP3192835.1"/>
    <property type="molecule type" value="Genomic_DNA"/>
</dbReference>
<name>A0A8J7RJD6_9BACT</name>
<feature type="domain" description="DHHA1" evidence="2">
    <location>
        <begin position="224"/>
        <end position="317"/>
    </location>
</feature>
<reference evidence="3" key="1">
    <citation type="submission" date="2021-02" db="EMBL/GenBank/DDBJ databases">
        <title>Natronogracilivirga saccharolytica gen. nov. sp. nov. a new anaerobic, haloalkiliphilic carbohydrate-fermenting bacterium from soda lake and proposing of Cyclonatronumiaceae fam. nov. in the phylum Balneolaeota.</title>
        <authorList>
            <person name="Zhilina T.N."/>
            <person name="Sorokin D.Y."/>
            <person name="Zavarzina D.G."/>
            <person name="Toshchakov S.V."/>
            <person name="Kublanov I.V."/>
        </authorList>
    </citation>
    <scope>NUCLEOTIDE SEQUENCE</scope>
    <source>
        <strain evidence="3">Z-1702</strain>
    </source>
</reference>
<dbReference type="Pfam" id="PF02272">
    <property type="entry name" value="DHHA1"/>
    <property type="match status" value="1"/>
</dbReference>
<dbReference type="PANTHER" id="PTHR47618">
    <property type="entry name" value="BIFUNCTIONAL OLIGORIBONUCLEASE AND PAP PHOSPHATASE NRNA"/>
    <property type="match status" value="1"/>
</dbReference>
<dbReference type="RefSeq" id="WP_210511914.1">
    <property type="nucleotide sequence ID" value="NZ_JAFIDN010000006.1"/>
</dbReference>
<dbReference type="Gene3D" id="3.10.310.30">
    <property type="match status" value="1"/>
</dbReference>
<gene>
    <name evidence="3" type="ORF">NATSA_09185</name>
</gene>
<dbReference type="InterPro" id="IPR003156">
    <property type="entry name" value="DHHA1_dom"/>
</dbReference>
<dbReference type="InterPro" id="IPR051319">
    <property type="entry name" value="Oligoribo/pAp-PDE_c-di-AMP_PDE"/>
</dbReference>
<evidence type="ECO:0000259" key="1">
    <source>
        <dbReference type="Pfam" id="PF01368"/>
    </source>
</evidence>
<comment type="caution">
    <text evidence="3">The sequence shown here is derived from an EMBL/GenBank/DDBJ whole genome shotgun (WGS) entry which is preliminary data.</text>
</comment>